<protein>
    <recommendedName>
        <fullName evidence="1">SGNH hydrolase-type esterase domain-containing protein</fullName>
    </recommendedName>
</protein>
<dbReference type="Pfam" id="PF13472">
    <property type="entry name" value="Lipase_GDSL_2"/>
    <property type="match status" value="1"/>
</dbReference>
<dbReference type="EMBL" id="CP015378">
    <property type="protein sequence ID" value="ANC78247.1"/>
    <property type="molecule type" value="Genomic_DNA"/>
</dbReference>
<dbReference type="RefSeq" id="WP_066397076.1">
    <property type="nucleotide sequence ID" value="NZ_CP015378.1"/>
</dbReference>
<dbReference type="STRING" id="1221500.ABE65_016145"/>
<dbReference type="GO" id="GO:0004622">
    <property type="term" value="F:phosphatidylcholine lysophospholipase activity"/>
    <property type="evidence" value="ECO:0007669"/>
    <property type="project" value="TreeGrafter"/>
</dbReference>
<dbReference type="SUPFAM" id="SSF52266">
    <property type="entry name" value="SGNH hydrolase"/>
    <property type="match status" value="1"/>
</dbReference>
<sequence>MRKVSKKWLIGGAGLALILFLVFQFYGETEGASETQTLKVVALGDSLTYGVGDPSKTGYIGIVKRNIQQQTGRNVIINNFGISGQRSDQLLRQLDNGVVIKSLRQADHIFVFIGTNDFRKAAGWNFRQLPQQKLVLGKEKLSNNLSKTLTVVRENNSFAPIYVLGLYNPYFGKEYDPAAAESIKSWNEAIVEASQASTLTKYISTFELYENVEKKLYFSDSIHPNRRGYNRLGNWVYNQWKPLNQE</sequence>
<dbReference type="PANTHER" id="PTHR30383">
    <property type="entry name" value="THIOESTERASE 1/PROTEASE 1/LYSOPHOSPHOLIPASE L1"/>
    <property type="match status" value="1"/>
</dbReference>
<evidence type="ECO:0000313" key="2">
    <source>
        <dbReference type="EMBL" id="ANC78247.1"/>
    </source>
</evidence>
<dbReference type="InterPro" id="IPR036514">
    <property type="entry name" value="SGNH_hydro_sf"/>
</dbReference>
<dbReference type="InterPro" id="IPR013830">
    <property type="entry name" value="SGNH_hydro"/>
</dbReference>
<name>A0A160IQ13_9BACL</name>
<dbReference type="Gene3D" id="3.40.50.1110">
    <property type="entry name" value="SGNH hydrolase"/>
    <property type="match status" value="1"/>
</dbReference>
<organism evidence="2 3">
    <name type="scientific">Fictibacillus phosphorivorans</name>
    <dbReference type="NCBI Taxonomy" id="1221500"/>
    <lineage>
        <taxon>Bacteria</taxon>
        <taxon>Bacillati</taxon>
        <taxon>Bacillota</taxon>
        <taxon>Bacilli</taxon>
        <taxon>Bacillales</taxon>
        <taxon>Fictibacillaceae</taxon>
        <taxon>Fictibacillus</taxon>
    </lineage>
</organism>
<reference evidence="2 3" key="1">
    <citation type="submission" date="2016-04" db="EMBL/GenBank/DDBJ databases">
        <title>Complete genome sequence of Fictibacillus phosphorivorans G25-29, a strain toxic to nematodes.</title>
        <authorList>
            <person name="Zheng Z."/>
        </authorList>
    </citation>
    <scope>NUCLEOTIDE SEQUENCE [LARGE SCALE GENOMIC DNA]</scope>
    <source>
        <strain evidence="2 3">G25-29</strain>
    </source>
</reference>
<proteinExistence type="predicted"/>
<evidence type="ECO:0000259" key="1">
    <source>
        <dbReference type="Pfam" id="PF13472"/>
    </source>
</evidence>
<accession>A0A160IQ13</accession>
<gene>
    <name evidence="2" type="ORF">ABE65_016145</name>
</gene>
<dbReference type="InterPro" id="IPR051532">
    <property type="entry name" value="Ester_Hydrolysis_Enzymes"/>
</dbReference>
<keyword evidence="3" id="KW-1185">Reference proteome</keyword>
<dbReference type="Proteomes" id="UP000076623">
    <property type="component" value="Chromosome"/>
</dbReference>
<dbReference type="KEGG" id="fpn:ABE65_016145"/>
<feature type="domain" description="SGNH hydrolase-type esterase" evidence="1">
    <location>
        <begin position="42"/>
        <end position="230"/>
    </location>
</feature>
<dbReference type="AlphaFoldDB" id="A0A160IQ13"/>
<evidence type="ECO:0000313" key="3">
    <source>
        <dbReference type="Proteomes" id="UP000076623"/>
    </source>
</evidence>
<dbReference type="PANTHER" id="PTHR30383:SF27">
    <property type="entry name" value="SPORE GERMINATION LIPASE LIPC"/>
    <property type="match status" value="1"/>
</dbReference>